<dbReference type="SUPFAM" id="SSF56300">
    <property type="entry name" value="Metallo-dependent phosphatases"/>
    <property type="match status" value="1"/>
</dbReference>
<organism evidence="6 7">
    <name type="scientific">Variibacter gotjawalensis</name>
    <dbReference type="NCBI Taxonomy" id="1333996"/>
    <lineage>
        <taxon>Bacteria</taxon>
        <taxon>Pseudomonadati</taxon>
        <taxon>Pseudomonadota</taxon>
        <taxon>Alphaproteobacteria</taxon>
        <taxon>Hyphomicrobiales</taxon>
        <taxon>Nitrobacteraceae</taxon>
        <taxon>Variibacter</taxon>
    </lineage>
</organism>
<protein>
    <submittedName>
        <fullName evidence="6">Calcineurin-like phosphoesterase</fullName>
    </submittedName>
</protein>
<dbReference type="InterPro" id="IPR029052">
    <property type="entry name" value="Metallo-depent_PP-like"/>
</dbReference>
<dbReference type="EMBL" id="AP014946">
    <property type="protein sequence ID" value="BAT58928.1"/>
    <property type="molecule type" value="Genomic_DNA"/>
</dbReference>
<keyword evidence="7" id="KW-1185">Reference proteome</keyword>
<gene>
    <name evidence="6" type="ORF">GJW-30_1_01456</name>
</gene>
<keyword evidence="2" id="KW-0378">Hydrolase</keyword>
<dbReference type="InterPro" id="IPR004843">
    <property type="entry name" value="Calcineurin-like_PHP"/>
</dbReference>
<proteinExistence type="inferred from homology"/>
<name>A0A0S3PSY4_9BRAD</name>
<evidence type="ECO:0000256" key="2">
    <source>
        <dbReference type="ARBA" id="ARBA00022801"/>
    </source>
</evidence>
<dbReference type="Pfam" id="PF00149">
    <property type="entry name" value="Metallophos"/>
    <property type="match status" value="1"/>
</dbReference>
<reference evidence="6 7" key="1">
    <citation type="submission" date="2015-08" db="EMBL/GenBank/DDBJ databases">
        <title>Investigation of the bacterial diversity of lava forest soil.</title>
        <authorList>
            <person name="Lee J.S."/>
        </authorList>
    </citation>
    <scope>NUCLEOTIDE SEQUENCE [LARGE SCALE GENOMIC DNA]</scope>
    <source>
        <strain evidence="6 7">GJW-30</strain>
    </source>
</reference>
<comment type="similarity">
    <text evidence="4">Belongs to the cyclic nucleotide phosphodiesterase class-III family.</text>
</comment>
<dbReference type="KEGG" id="vgo:GJW-30_1_01456"/>
<dbReference type="Proteomes" id="UP000236884">
    <property type="component" value="Chromosome"/>
</dbReference>
<evidence type="ECO:0000256" key="1">
    <source>
        <dbReference type="ARBA" id="ARBA00022723"/>
    </source>
</evidence>
<sequence length="273" mass="29826">MPRPRFRELMGKRAIGFANWSFRRRHEHRIETLAAILADLKAQAPDHIALTGDLVNVALPGEFAAARDFLSQVGVPHDVTLVPGNHDAYVRATMGHAAAQWGDYMRGDDGSASFPFVRRRGGVALVGLSTAVPTPPFRATGLIGPEQMQRFDAVLSELDNASEPVVVLMHHPPTTFPHDKHKLLLDAYAFRALIGRHRVAAVLHGHMHVGALTWIGGVPVFGVPSASMTKGSETAGYNLYGFSNEDGWRCEIVSRRWRSSVITESARTSLPLG</sequence>
<keyword evidence="3" id="KW-0408">Iron</keyword>
<dbReference type="AlphaFoldDB" id="A0A0S3PSY4"/>
<accession>A0A0S3PSY4</accession>
<dbReference type="PANTHER" id="PTHR42988:SF2">
    <property type="entry name" value="CYCLIC NUCLEOTIDE PHOSPHODIESTERASE CBUA0032-RELATED"/>
    <property type="match status" value="1"/>
</dbReference>
<dbReference type="Gene3D" id="3.60.21.10">
    <property type="match status" value="1"/>
</dbReference>
<evidence type="ECO:0000313" key="7">
    <source>
        <dbReference type="Proteomes" id="UP000236884"/>
    </source>
</evidence>
<dbReference type="GO" id="GO:0046872">
    <property type="term" value="F:metal ion binding"/>
    <property type="evidence" value="ECO:0007669"/>
    <property type="project" value="UniProtKB-KW"/>
</dbReference>
<dbReference type="PANTHER" id="PTHR42988">
    <property type="entry name" value="PHOSPHOHYDROLASE"/>
    <property type="match status" value="1"/>
</dbReference>
<evidence type="ECO:0000313" key="6">
    <source>
        <dbReference type="EMBL" id="BAT58928.1"/>
    </source>
</evidence>
<keyword evidence="1" id="KW-0479">Metal-binding</keyword>
<evidence type="ECO:0000256" key="4">
    <source>
        <dbReference type="ARBA" id="ARBA00025742"/>
    </source>
</evidence>
<dbReference type="InterPro" id="IPR050884">
    <property type="entry name" value="CNP_phosphodiesterase-III"/>
</dbReference>
<evidence type="ECO:0000259" key="5">
    <source>
        <dbReference type="Pfam" id="PF00149"/>
    </source>
</evidence>
<evidence type="ECO:0000256" key="3">
    <source>
        <dbReference type="ARBA" id="ARBA00023004"/>
    </source>
</evidence>
<dbReference type="GO" id="GO:0016787">
    <property type="term" value="F:hydrolase activity"/>
    <property type="evidence" value="ECO:0007669"/>
    <property type="project" value="UniProtKB-KW"/>
</dbReference>
<feature type="domain" description="Calcineurin-like phosphoesterase" evidence="5">
    <location>
        <begin position="28"/>
        <end position="209"/>
    </location>
</feature>